<comment type="caution">
    <text evidence="2">The sequence shown here is derived from an EMBL/GenBank/DDBJ whole genome shotgun (WGS) entry which is preliminary data.</text>
</comment>
<feature type="chain" id="PRO_5042099519" evidence="1">
    <location>
        <begin position="23"/>
        <end position="109"/>
    </location>
</feature>
<organism evidence="2 3">
    <name type="scientific">Meripilus lineatus</name>
    <dbReference type="NCBI Taxonomy" id="2056292"/>
    <lineage>
        <taxon>Eukaryota</taxon>
        <taxon>Fungi</taxon>
        <taxon>Dikarya</taxon>
        <taxon>Basidiomycota</taxon>
        <taxon>Agaricomycotina</taxon>
        <taxon>Agaricomycetes</taxon>
        <taxon>Polyporales</taxon>
        <taxon>Meripilaceae</taxon>
        <taxon>Meripilus</taxon>
    </lineage>
</organism>
<dbReference type="Proteomes" id="UP001212997">
    <property type="component" value="Unassembled WGS sequence"/>
</dbReference>
<proteinExistence type="predicted"/>
<evidence type="ECO:0000313" key="2">
    <source>
        <dbReference type="EMBL" id="KAJ3488287.1"/>
    </source>
</evidence>
<name>A0AAD5YJI3_9APHY</name>
<feature type="signal peptide" evidence="1">
    <location>
        <begin position="1"/>
        <end position="22"/>
    </location>
</feature>
<dbReference type="EMBL" id="JANAWD010000070">
    <property type="protein sequence ID" value="KAJ3488287.1"/>
    <property type="molecule type" value="Genomic_DNA"/>
</dbReference>
<accession>A0AAD5YJI3</accession>
<keyword evidence="1" id="KW-0732">Signal</keyword>
<gene>
    <name evidence="2" type="ORF">NLI96_g2942</name>
</gene>
<protein>
    <submittedName>
        <fullName evidence="2">Uncharacterized protein</fullName>
    </submittedName>
</protein>
<evidence type="ECO:0000256" key="1">
    <source>
        <dbReference type="SAM" id="SignalP"/>
    </source>
</evidence>
<sequence>MIKSTFASVIALAVITATPVVAVCPGFNFALQDLGNQNYRAYDDSCNAVETWIYTGTNPCTSGTFSCSPPPIQITGAKILGNWYACRPDPNSGSCGGHTNNYCCRNDGN</sequence>
<keyword evidence="3" id="KW-1185">Reference proteome</keyword>
<dbReference type="AlphaFoldDB" id="A0AAD5YJI3"/>
<evidence type="ECO:0000313" key="3">
    <source>
        <dbReference type="Proteomes" id="UP001212997"/>
    </source>
</evidence>
<reference evidence="2" key="1">
    <citation type="submission" date="2022-07" db="EMBL/GenBank/DDBJ databases">
        <title>Genome Sequence of Physisporinus lineatus.</title>
        <authorList>
            <person name="Buettner E."/>
        </authorList>
    </citation>
    <scope>NUCLEOTIDE SEQUENCE</scope>
    <source>
        <strain evidence="2">VT162</strain>
    </source>
</reference>